<keyword evidence="14" id="KW-1185">Reference proteome</keyword>
<evidence type="ECO:0000256" key="1">
    <source>
        <dbReference type="ARBA" id="ARBA00004123"/>
    </source>
</evidence>
<comment type="function">
    <text evidence="9">Component of the origin recognition complex (ORC) that binds origins of replication. DNA-binding is ATP-dependent. The specific DNA sequences that define origins of replication have not been identified yet. ORC is required to assemble the pre-replication complex necessary to initiate DNA replication. Binds histone H3 and H4 trimethylation marks H3K9me3, H3K27me3 and H4K20me3.</text>
</comment>
<keyword evidence="4" id="KW-0597">Phosphoprotein</keyword>
<sequence>MDSINSISKGTFLFANGMDLKQLKRQKPSSFRNEEYSQEWCNSFQKVWKMIEAKIERIQSESYERTLSSLLTYIRDANTNDPNLQTAVLLTGVNQIDHFKQLDLLSQKISNNCFSMVSILKSRDCSNNIKYTIESLVGGLIYGHVNNDDSENIHLKLKKKQLTLSVLEAWYHNRFGSAEHKPKLVIILADFEQFPTNILQDFVSILCSYSSRLPLVLIIGLATAFKTLHSVLPFHITNKISVNIFQAESSSSMLNRILDEVILTHHCPFFLSGKSFKILLDIFLFYDYSLQSFIQGFKVFMLEQYSTNFFTSIYTIGSVYTGMFEKITHEDCEWLRRNCLSFRRYVEAHEDPQTRIDLITNDEKLKQFIPKKSCRALRFYFQFFCCLRMLAVLIEDLPRNNLGKQLRELYPICAETDITKLEEFQNCFKLLRFTSKDKFLAKLDKIIKILNEYISDEILHENLRNNFTCVWDKLLNYRVKIFEAGMTPTKSPGESNGSTITQSTAKINTKGIIGRHEMLQKLKESAMNQPTKIVVEYERLLCKCLDYIYEVFERHLIPLTKGPVLTEIFLFSDCNSVRRHIVGAPRSSIHNALVNPHHYLQCKCCAVKENEQILSTMPDISVAYKLHLECNKFINLFDWLQSFSMVIENNNDEEENISPEIQAKFTRSVAELQFLGFIKQAKQKTDHVMRLTW</sequence>
<evidence type="ECO:0000256" key="3">
    <source>
        <dbReference type="ARBA" id="ARBA00019085"/>
    </source>
</evidence>
<dbReference type="OrthoDB" id="10265211at2759"/>
<dbReference type="CDD" id="cd20704">
    <property type="entry name" value="Orc3"/>
    <property type="match status" value="2"/>
</dbReference>
<feature type="domain" description="Origin recognition complex subunit 3 N-terminal" evidence="10">
    <location>
        <begin position="5"/>
        <end position="308"/>
    </location>
</feature>
<dbReference type="InterPro" id="IPR040855">
    <property type="entry name" value="ORC_WH_C"/>
</dbReference>
<evidence type="ECO:0000256" key="9">
    <source>
        <dbReference type="ARBA" id="ARBA00045241"/>
    </source>
</evidence>
<evidence type="ECO:0000313" key="13">
    <source>
        <dbReference type="EMBL" id="CAG9797012.1"/>
    </source>
</evidence>
<evidence type="ECO:0000313" key="14">
    <source>
        <dbReference type="Proteomes" id="UP001153620"/>
    </source>
</evidence>
<dbReference type="InterPro" id="IPR045663">
    <property type="entry name" value="ORC3_ins"/>
</dbReference>
<reference evidence="13" key="1">
    <citation type="submission" date="2022-01" db="EMBL/GenBank/DDBJ databases">
        <authorList>
            <person name="King R."/>
        </authorList>
    </citation>
    <scope>NUCLEOTIDE SEQUENCE</scope>
</reference>
<dbReference type="Pfam" id="PF07034">
    <property type="entry name" value="ORC3_N"/>
    <property type="match status" value="1"/>
</dbReference>
<feature type="domain" description="Origin recognition complex subunit 3 insertion" evidence="12">
    <location>
        <begin position="326"/>
        <end position="573"/>
    </location>
</feature>
<evidence type="ECO:0000256" key="5">
    <source>
        <dbReference type="ARBA" id="ARBA00022705"/>
    </source>
</evidence>
<keyword evidence="6" id="KW-0238">DNA-binding</keyword>
<name>A0A9N9RFR0_9DIPT</name>
<dbReference type="AlphaFoldDB" id="A0A9N9RFR0"/>
<dbReference type="InterPro" id="IPR020795">
    <property type="entry name" value="ORC3"/>
</dbReference>
<proteinExistence type="inferred from homology"/>
<evidence type="ECO:0000259" key="10">
    <source>
        <dbReference type="Pfam" id="PF07034"/>
    </source>
</evidence>
<comment type="similarity">
    <text evidence="2">Belongs to the ORC3 family.</text>
</comment>
<organism evidence="13 14">
    <name type="scientific">Chironomus riparius</name>
    <dbReference type="NCBI Taxonomy" id="315576"/>
    <lineage>
        <taxon>Eukaryota</taxon>
        <taxon>Metazoa</taxon>
        <taxon>Ecdysozoa</taxon>
        <taxon>Arthropoda</taxon>
        <taxon>Hexapoda</taxon>
        <taxon>Insecta</taxon>
        <taxon>Pterygota</taxon>
        <taxon>Neoptera</taxon>
        <taxon>Endopterygota</taxon>
        <taxon>Diptera</taxon>
        <taxon>Nematocera</taxon>
        <taxon>Chironomoidea</taxon>
        <taxon>Chironomidae</taxon>
        <taxon>Chironominae</taxon>
        <taxon>Chironomus</taxon>
    </lineage>
</organism>
<dbReference type="PANTHER" id="PTHR12748:SF0">
    <property type="entry name" value="ORIGIN RECOGNITION COMPLEX SUBUNIT 3"/>
    <property type="match status" value="1"/>
</dbReference>
<dbReference type="Proteomes" id="UP001153620">
    <property type="component" value="Chromosome 1"/>
</dbReference>
<protein>
    <recommendedName>
        <fullName evidence="3">Origin recognition complex subunit 3</fullName>
    </recommendedName>
</protein>
<accession>A0A9N9RFR0</accession>
<dbReference type="GO" id="GO:0005656">
    <property type="term" value="C:nuclear pre-replicative complex"/>
    <property type="evidence" value="ECO:0007669"/>
    <property type="project" value="TreeGrafter"/>
</dbReference>
<gene>
    <name evidence="13" type="ORF">CHIRRI_LOCUS13</name>
</gene>
<comment type="subunit">
    <text evidence="8">Component of ORC, a complex composed of at least 6 subunits: ORC1, ORC2, ORC3, ORC4, ORC5 and ORC6. ORC is regulated in a cell-cycle dependent manner. It is sequentially assembled at the exit from anaphase of mitosis and disassembled as cells enter S phase.</text>
</comment>
<evidence type="ECO:0000256" key="2">
    <source>
        <dbReference type="ARBA" id="ARBA00010977"/>
    </source>
</evidence>
<evidence type="ECO:0000256" key="4">
    <source>
        <dbReference type="ARBA" id="ARBA00022553"/>
    </source>
</evidence>
<dbReference type="InterPro" id="IPR045667">
    <property type="entry name" value="ORC3_N"/>
</dbReference>
<evidence type="ECO:0000256" key="8">
    <source>
        <dbReference type="ARBA" id="ARBA00026084"/>
    </source>
</evidence>
<keyword evidence="5" id="KW-0235">DNA replication</keyword>
<evidence type="ECO:0000259" key="12">
    <source>
        <dbReference type="Pfam" id="PF19675"/>
    </source>
</evidence>
<dbReference type="GO" id="GO:0005664">
    <property type="term" value="C:nuclear origin of replication recognition complex"/>
    <property type="evidence" value="ECO:0007669"/>
    <property type="project" value="InterPro"/>
</dbReference>
<dbReference type="GO" id="GO:0006270">
    <property type="term" value="P:DNA replication initiation"/>
    <property type="evidence" value="ECO:0007669"/>
    <property type="project" value="TreeGrafter"/>
</dbReference>
<dbReference type="Pfam" id="PF18137">
    <property type="entry name" value="WHD_ORC"/>
    <property type="match status" value="1"/>
</dbReference>
<evidence type="ECO:0000256" key="7">
    <source>
        <dbReference type="ARBA" id="ARBA00023242"/>
    </source>
</evidence>
<evidence type="ECO:0000259" key="11">
    <source>
        <dbReference type="Pfam" id="PF18137"/>
    </source>
</evidence>
<dbReference type="EMBL" id="OU895877">
    <property type="protein sequence ID" value="CAG9797012.1"/>
    <property type="molecule type" value="Genomic_DNA"/>
</dbReference>
<keyword evidence="7" id="KW-0539">Nucleus</keyword>
<dbReference type="GO" id="GO:0031261">
    <property type="term" value="C:DNA replication preinitiation complex"/>
    <property type="evidence" value="ECO:0007669"/>
    <property type="project" value="TreeGrafter"/>
</dbReference>
<dbReference type="GO" id="GO:0003688">
    <property type="term" value="F:DNA replication origin binding"/>
    <property type="evidence" value="ECO:0007669"/>
    <property type="project" value="TreeGrafter"/>
</dbReference>
<reference evidence="13" key="2">
    <citation type="submission" date="2022-10" db="EMBL/GenBank/DDBJ databases">
        <authorList>
            <consortium name="ENA_rothamsted_submissions"/>
            <consortium name="culmorum"/>
            <person name="King R."/>
        </authorList>
    </citation>
    <scope>NUCLEOTIDE SEQUENCE</scope>
</reference>
<comment type="subcellular location">
    <subcellularLocation>
        <location evidence="1">Nucleus</location>
    </subcellularLocation>
</comment>
<dbReference type="Pfam" id="PF19675">
    <property type="entry name" value="ORC3_ins"/>
    <property type="match status" value="1"/>
</dbReference>
<feature type="domain" description="Origin recognition complex subunit 3 winged helix C-terminal" evidence="11">
    <location>
        <begin position="586"/>
        <end position="693"/>
    </location>
</feature>
<evidence type="ECO:0000256" key="6">
    <source>
        <dbReference type="ARBA" id="ARBA00023125"/>
    </source>
</evidence>
<dbReference type="PANTHER" id="PTHR12748">
    <property type="entry name" value="ORIGIN RECOGNITION COMPLEX SUBUNIT 3"/>
    <property type="match status" value="1"/>
</dbReference>